<dbReference type="RefSeq" id="WP_201848970.1">
    <property type="nucleotide sequence ID" value="NZ_JABBYC010000032.1"/>
</dbReference>
<proteinExistence type="predicted"/>
<reference evidence="1 2" key="1">
    <citation type="journal article" date="2021" name="Arch. Microbiol.">
        <title>Myceligenerans indicum sp. nov., an actinobacterium isolated from mangrove sediment of Sundarbans, India.</title>
        <authorList>
            <person name="Asha K."/>
            <person name="Bhadury P."/>
        </authorList>
    </citation>
    <scope>NUCLEOTIDE SEQUENCE [LARGE SCALE GENOMIC DNA]</scope>
    <source>
        <strain evidence="1 2">I2</strain>
    </source>
</reference>
<keyword evidence="2" id="KW-1185">Reference proteome</keyword>
<comment type="caution">
    <text evidence="1">The sequence shown here is derived from an EMBL/GenBank/DDBJ whole genome shotgun (WGS) entry which is preliminary data.</text>
</comment>
<dbReference type="EMBL" id="JABBYC010000032">
    <property type="protein sequence ID" value="MBL0887644.1"/>
    <property type="molecule type" value="Genomic_DNA"/>
</dbReference>
<protein>
    <submittedName>
        <fullName evidence="1">DUF2625 family protein</fullName>
    </submittedName>
</protein>
<dbReference type="Proteomes" id="UP000675409">
    <property type="component" value="Unassembled WGS sequence"/>
</dbReference>
<evidence type="ECO:0000313" key="1">
    <source>
        <dbReference type="EMBL" id="MBL0887644.1"/>
    </source>
</evidence>
<organism evidence="1 2">
    <name type="scientific">Myceligenerans indicum</name>
    <dbReference type="NCBI Taxonomy" id="2593663"/>
    <lineage>
        <taxon>Bacteria</taxon>
        <taxon>Bacillati</taxon>
        <taxon>Actinomycetota</taxon>
        <taxon>Actinomycetes</taxon>
        <taxon>Micrococcales</taxon>
        <taxon>Promicromonosporaceae</taxon>
        <taxon>Myceligenerans</taxon>
    </lineage>
</organism>
<dbReference type="InterPro" id="IPR021239">
    <property type="entry name" value="DUF2625"/>
</dbReference>
<dbReference type="Pfam" id="PF10946">
    <property type="entry name" value="DUF2625"/>
    <property type="match status" value="1"/>
</dbReference>
<gene>
    <name evidence="1" type="ORF">HGK34_15385</name>
</gene>
<evidence type="ECO:0000313" key="2">
    <source>
        <dbReference type="Proteomes" id="UP000675409"/>
    </source>
</evidence>
<name>A0ABS1LNI6_9MICO</name>
<sequence length="245" mass="26795">MRSFEDPTFAPRPMWPELERLIGRCPVPVDQVPLDTQTARHTLEHLQVSTETALGAFVAHSGGLWVDHGWLRIYGSPSRQEPTRLPGLATMNWFPRDAAEPSPVHGLVVGHDVLGGAYVLNGHQPEADGRPGQPGEMLYFAPDALRWEELGASYADWLAWVLDDGLRDFSAGLRWQGWESEVSDLTGDLGINLFPPLWSEEAHTDLGATTRTAVPLSELVDIARETAEQLNGGGVGSLGRFEGSP</sequence>
<accession>A0ABS1LNI6</accession>